<dbReference type="PANTHER" id="PTHR21678:SF0">
    <property type="entry name" value="C3H1-TYPE DOMAIN-CONTAINING PROTEIN"/>
    <property type="match status" value="1"/>
</dbReference>
<sequence>MSDLDSEKQVIAQNVSTVLISKKPDKAIYVPPGRRSKIDVNDEDGDKTDTKYVFQTKKSGKSKLISRKSGTKQPLEVVLSSLRIEDDSDATQKRPVSAETNSAIPRSSSRSSLEAGIDYDKFLHVIELYAFPKEIETGDLQAELAGFEDSGFYLKWVDDTHCLAVFSSPTEAERALKQISGIMFKARPFKEASVDSKRKLARAPGDWAMPFKRRPPTTSATANRLISRHLGLKTPPSAEKLAQESRERLLLQEARGRSNLASCILFLSACSSYILVLPFQLSIGKYELSCLHHCT</sequence>
<dbReference type="PANTHER" id="PTHR21678">
    <property type="entry name" value="GROWTH INHIBITION AND DIFFERENTIATION RELATED PROTEIN 88"/>
    <property type="match status" value="1"/>
</dbReference>
<evidence type="ECO:0000256" key="1">
    <source>
        <dbReference type="SAM" id="MobiDB-lite"/>
    </source>
</evidence>
<gene>
    <name evidence="2" type="ORF">FBUS_02240</name>
</gene>
<dbReference type="AlphaFoldDB" id="A0A8E0VHG8"/>
<reference evidence="2" key="1">
    <citation type="submission" date="2019-05" db="EMBL/GenBank/DDBJ databases">
        <title>Annotation for the trematode Fasciolopsis buski.</title>
        <authorList>
            <person name="Choi Y.-J."/>
        </authorList>
    </citation>
    <scope>NUCLEOTIDE SEQUENCE</scope>
    <source>
        <strain evidence="2">HT</strain>
        <tissue evidence="2">Whole worm</tissue>
    </source>
</reference>
<proteinExistence type="predicted"/>
<organism evidence="2 3">
    <name type="scientific">Fasciolopsis buskii</name>
    <dbReference type="NCBI Taxonomy" id="27845"/>
    <lineage>
        <taxon>Eukaryota</taxon>
        <taxon>Metazoa</taxon>
        <taxon>Spiralia</taxon>
        <taxon>Lophotrochozoa</taxon>
        <taxon>Platyhelminthes</taxon>
        <taxon>Trematoda</taxon>
        <taxon>Digenea</taxon>
        <taxon>Plagiorchiida</taxon>
        <taxon>Echinostomata</taxon>
        <taxon>Echinostomatoidea</taxon>
        <taxon>Fasciolidae</taxon>
        <taxon>Fasciolopsis</taxon>
    </lineage>
</organism>
<dbReference type="Proteomes" id="UP000728185">
    <property type="component" value="Unassembled WGS sequence"/>
</dbReference>
<accession>A0A8E0VHG8</accession>
<name>A0A8E0VHG8_9TREM</name>
<dbReference type="Gene3D" id="3.30.70.330">
    <property type="match status" value="1"/>
</dbReference>
<dbReference type="OrthoDB" id="5418203at2759"/>
<evidence type="ECO:0000313" key="3">
    <source>
        <dbReference type="Proteomes" id="UP000728185"/>
    </source>
</evidence>
<feature type="region of interest" description="Disordered" evidence="1">
    <location>
        <begin position="88"/>
        <end position="109"/>
    </location>
</feature>
<keyword evidence="3" id="KW-1185">Reference proteome</keyword>
<protein>
    <submittedName>
        <fullName evidence="2">Growth inhibition and differentiation protein 88</fullName>
    </submittedName>
</protein>
<dbReference type="InterPro" id="IPR012677">
    <property type="entry name" value="Nucleotide-bd_a/b_plait_sf"/>
</dbReference>
<dbReference type="InterPro" id="IPR039884">
    <property type="entry name" value="R3HC1/R3HCL"/>
</dbReference>
<comment type="caution">
    <text evidence="2">The sequence shown here is derived from an EMBL/GenBank/DDBJ whole genome shotgun (WGS) entry which is preliminary data.</text>
</comment>
<dbReference type="EMBL" id="LUCM01009958">
    <property type="protein sequence ID" value="KAA0186095.1"/>
    <property type="molecule type" value="Genomic_DNA"/>
</dbReference>
<evidence type="ECO:0000313" key="2">
    <source>
        <dbReference type="EMBL" id="KAA0186095.1"/>
    </source>
</evidence>